<dbReference type="EMBL" id="CP022604">
    <property type="protein sequence ID" value="ASV86227.1"/>
    <property type="molecule type" value="Genomic_DNA"/>
</dbReference>
<dbReference type="InterPro" id="IPR033855">
    <property type="entry name" value="Protein_C"/>
</dbReference>
<proteinExistence type="inferred from homology"/>
<evidence type="ECO:0000256" key="1">
    <source>
        <dbReference type="ARBA" id="ARBA00008683"/>
    </source>
</evidence>
<comment type="similarity">
    <text evidence="1">Belongs to the peptidase S49 family.</text>
</comment>
<evidence type="ECO:0000313" key="7">
    <source>
        <dbReference type="Proteomes" id="UP000215256"/>
    </source>
</evidence>
<organism evidence="6 7">
    <name type="scientific">Ochrobactrum quorumnocens</name>
    <dbReference type="NCBI Taxonomy" id="271865"/>
    <lineage>
        <taxon>Bacteria</taxon>
        <taxon>Pseudomonadati</taxon>
        <taxon>Pseudomonadota</taxon>
        <taxon>Alphaproteobacteria</taxon>
        <taxon>Hyphomicrobiales</taxon>
        <taxon>Brucellaceae</taxon>
        <taxon>Brucella/Ochrobactrum group</taxon>
        <taxon>Ochrobactrum</taxon>
    </lineage>
</organism>
<evidence type="ECO:0000256" key="4">
    <source>
        <dbReference type="ARBA" id="ARBA00022825"/>
    </source>
</evidence>
<dbReference type="CDD" id="cd07022">
    <property type="entry name" value="S49_Sppa_36K_type"/>
    <property type="match status" value="1"/>
</dbReference>
<evidence type="ECO:0000256" key="3">
    <source>
        <dbReference type="ARBA" id="ARBA00022801"/>
    </source>
</evidence>
<dbReference type="Gene3D" id="3.90.226.10">
    <property type="entry name" value="2-enoyl-CoA Hydratase, Chain A, domain 1"/>
    <property type="match status" value="1"/>
</dbReference>
<dbReference type="InterPro" id="IPR029045">
    <property type="entry name" value="ClpP/crotonase-like_dom_sf"/>
</dbReference>
<dbReference type="PANTHER" id="PTHR33209">
    <property type="entry name" value="PROTEASE 4"/>
    <property type="match status" value="1"/>
</dbReference>
<dbReference type="InterPro" id="IPR002142">
    <property type="entry name" value="Peptidase_S49"/>
</dbReference>
<dbReference type="AlphaFoldDB" id="A0A248UHC9"/>
<feature type="domain" description="Peptidase S49" evidence="5">
    <location>
        <begin position="146"/>
        <end position="290"/>
    </location>
</feature>
<dbReference type="PANTHER" id="PTHR33209:SF1">
    <property type="entry name" value="PEPTIDASE S49 DOMAIN-CONTAINING PROTEIN"/>
    <property type="match status" value="1"/>
</dbReference>
<dbReference type="OrthoDB" id="266140at2"/>
<dbReference type="GO" id="GO:0008236">
    <property type="term" value="F:serine-type peptidase activity"/>
    <property type="evidence" value="ECO:0007669"/>
    <property type="project" value="UniProtKB-KW"/>
</dbReference>
<evidence type="ECO:0000259" key="5">
    <source>
        <dbReference type="Pfam" id="PF01343"/>
    </source>
</evidence>
<evidence type="ECO:0000256" key="2">
    <source>
        <dbReference type="ARBA" id="ARBA00022670"/>
    </source>
</evidence>
<accession>A0A248UHC9</accession>
<reference evidence="6 7" key="1">
    <citation type="submission" date="2017-07" db="EMBL/GenBank/DDBJ databases">
        <title>Phylogenetic study on the rhizospheric bacterium Ochrobactrum sp. A44.</title>
        <authorList>
            <person name="Krzyzanowska D.M."/>
            <person name="Ossowicki A."/>
            <person name="Rajewska M."/>
            <person name="Maciag T."/>
            <person name="Kaczynski Z."/>
            <person name="Czerwicka M."/>
            <person name="Jafra S."/>
        </authorList>
    </citation>
    <scope>NUCLEOTIDE SEQUENCE [LARGE SCALE GENOMIC DNA]</scope>
    <source>
        <strain evidence="6 7">A44</strain>
    </source>
</reference>
<protein>
    <submittedName>
        <fullName evidence="6">Peptidase S49 family protein</fullName>
    </submittedName>
</protein>
<keyword evidence="4" id="KW-0720">Serine protease</keyword>
<sequence>MMPYAMPEVAARLFNTPLMLHEGKANIIARAFGPRVLGNEVNVRASPEMGVLTEDMRELRDGWTGEKIYNGPKMVGQVAVIEAEGSLVNKGAWVGKSSGVTSYEGLNIQIADCHERDDIKAAVIEVDSFGGEVDGCFNCAEDLFQLSQKKPTIAVLTDHACSAAYLIASACRQIVIPATGYAGSIGVISMHVDASEWAKKQGLGVTILRAGERKARPGMFEAMSDDEYNTAIEDLESMRVLFAETVARYRGGRISLDAALATEADTFRGQKAVDLGLVDAVARPKDAFNEFLAAIGA</sequence>
<gene>
    <name evidence="6" type="ORF">CES85_1060</name>
</gene>
<dbReference type="Gene3D" id="6.20.330.10">
    <property type="match status" value="1"/>
</dbReference>
<keyword evidence="2" id="KW-0645">Protease</keyword>
<keyword evidence="3" id="KW-0378">Hydrolase</keyword>
<evidence type="ECO:0000313" key="6">
    <source>
        <dbReference type="EMBL" id="ASV86227.1"/>
    </source>
</evidence>
<dbReference type="KEGG" id="och:CES85_1060"/>
<name>A0A248UHC9_9HYPH</name>
<dbReference type="RefSeq" id="WP_095446581.1">
    <property type="nucleotide sequence ID" value="NZ_CP022604.1"/>
</dbReference>
<dbReference type="Pfam" id="PF01343">
    <property type="entry name" value="Peptidase_S49"/>
    <property type="match status" value="1"/>
</dbReference>
<dbReference type="Proteomes" id="UP000215256">
    <property type="component" value="Chromosome 1"/>
</dbReference>
<dbReference type="GO" id="GO:0006508">
    <property type="term" value="P:proteolysis"/>
    <property type="evidence" value="ECO:0007669"/>
    <property type="project" value="UniProtKB-KW"/>
</dbReference>
<dbReference type="SUPFAM" id="SSF52096">
    <property type="entry name" value="ClpP/crotonase"/>
    <property type="match status" value="1"/>
</dbReference>